<protein>
    <submittedName>
        <fullName evidence="1">Uncharacterized protein</fullName>
    </submittedName>
</protein>
<accession>A0A0A9AHV4</accession>
<sequence>MQSFAPQRDIQVTVSRLIDHWHQWTREWTKLLKGISSQ</sequence>
<name>A0A0A9AHV4_ARUDO</name>
<reference evidence="1" key="1">
    <citation type="submission" date="2014-09" db="EMBL/GenBank/DDBJ databases">
        <authorList>
            <person name="Magalhaes I.L.F."/>
            <person name="Oliveira U."/>
            <person name="Santos F.R."/>
            <person name="Vidigal T.H.D.A."/>
            <person name="Brescovit A.D."/>
            <person name="Santos A.J."/>
        </authorList>
    </citation>
    <scope>NUCLEOTIDE SEQUENCE</scope>
    <source>
        <tissue evidence="1">Shoot tissue taken approximately 20 cm above the soil surface</tissue>
    </source>
</reference>
<dbReference type="EMBL" id="GBRH01251243">
    <property type="protein sequence ID" value="JAD46652.1"/>
    <property type="molecule type" value="Transcribed_RNA"/>
</dbReference>
<organism evidence="1">
    <name type="scientific">Arundo donax</name>
    <name type="common">Giant reed</name>
    <name type="synonym">Donax arundinaceus</name>
    <dbReference type="NCBI Taxonomy" id="35708"/>
    <lineage>
        <taxon>Eukaryota</taxon>
        <taxon>Viridiplantae</taxon>
        <taxon>Streptophyta</taxon>
        <taxon>Embryophyta</taxon>
        <taxon>Tracheophyta</taxon>
        <taxon>Spermatophyta</taxon>
        <taxon>Magnoliopsida</taxon>
        <taxon>Liliopsida</taxon>
        <taxon>Poales</taxon>
        <taxon>Poaceae</taxon>
        <taxon>PACMAD clade</taxon>
        <taxon>Arundinoideae</taxon>
        <taxon>Arundineae</taxon>
        <taxon>Arundo</taxon>
    </lineage>
</organism>
<dbReference type="AlphaFoldDB" id="A0A0A9AHV4"/>
<proteinExistence type="predicted"/>
<evidence type="ECO:0000313" key="1">
    <source>
        <dbReference type="EMBL" id="JAD46652.1"/>
    </source>
</evidence>
<reference evidence="1" key="2">
    <citation type="journal article" date="2015" name="Data Brief">
        <title>Shoot transcriptome of the giant reed, Arundo donax.</title>
        <authorList>
            <person name="Barrero R.A."/>
            <person name="Guerrero F.D."/>
            <person name="Moolhuijzen P."/>
            <person name="Goolsby J.A."/>
            <person name="Tidwell J."/>
            <person name="Bellgard S.E."/>
            <person name="Bellgard M.I."/>
        </authorList>
    </citation>
    <scope>NUCLEOTIDE SEQUENCE</scope>
    <source>
        <tissue evidence="1">Shoot tissue taken approximately 20 cm above the soil surface</tissue>
    </source>
</reference>